<evidence type="ECO:0000256" key="10">
    <source>
        <dbReference type="ARBA" id="ARBA00023157"/>
    </source>
</evidence>
<dbReference type="SMART" id="SM00356">
    <property type="entry name" value="ZnF_C3H1"/>
    <property type="match status" value="1"/>
</dbReference>
<feature type="disulfide bond" evidence="11">
    <location>
        <begin position="624"/>
        <end position="639"/>
    </location>
</feature>
<evidence type="ECO:0000256" key="8">
    <source>
        <dbReference type="ARBA" id="ARBA00022989"/>
    </source>
</evidence>
<evidence type="ECO:0000259" key="15">
    <source>
        <dbReference type="PROSITE" id="PS50103"/>
    </source>
</evidence>
<sequence length="733" mass="81519">MDQRISTTTGNSSSRPKQQQNPAYFVVSPVGNAALPPPLLSDCNRGSGCAAWWGRFQLIYPDSQQPVPLSHYVHGPPAPIVLPMQHSKYTSTQPKALPKTSHHQPSNKRPADPLVNEKYKTMLCKSYTISGYCAYGAQCLFAHGDRELRPCPGRQRRPSKIRTFALLNMEPIEFKLSEHTNTVNVTPTVMERMRYRADEFRLWLSTTCCACLSSVPSYALVFIAALLVMMIVSAIPLTLILTRMRSQPSTADSSQQDSKNILSTQRIHHAWPDASVVPIHKYSDWEDAEELIVQAKLFVPPNISLCSEFGFACLEQPNYRCDGYSDCLDMSDEKGCKEHLCDGVKHCGNGEDEDPKTYCRSKCDGKNEFSCRKADICLPIEAVCDGVQHCPFGDDELNCKECRGEAKRCGDHCLSRRVLCDGIMDCREDGGSDEKDCDCASCSGKTSMLCDGEQKFCVDRRRMCDGRVDCPGGEDEFECHGVCPSLMNINSSGSHKKDVIMKTKKEGKDSNEALVKCSDGVLREWGVACGGLYPECRGSCRHCNPQSAFQCGLRNSTTEPKVRNDDNNTPNGRECIHRSLICDGKQDCFDGSDELNCDCENALQCQDYGRGLPTGRCYSEDQKCDGYTDCVGGEDERNCAKCKNGAFLCQSEKRCISSMARCNGLDDCEDASDELHCTCDECTRHSSRPMYMCQETQRCFPLDKVCNPTSSCPNATKMDELFCAVQKRGIEHL</sequence>
<dbReference type="SMART" id="SM00192">
    <property type="entry name" value="LDLa"/>
    <property type="match status" value="8"/>
</dbReference>
<dbReference type="Gene3D" id="4.10.1000.10">
    <property type="entry name" value="Zinc finger, CCCH-type"/>
    <property type="match status" value="1"/>
</dbReference>
<comment type="subcellular location">
    <subcellularLocation>
        <location evidence="2">Endomembrane system</location>
    </subcellularLocation>
    <subcellularLocation>
        <location evidence="1">Membrane</location>
        <topology evidence="1">Single-pass membrane protein</topology>
    </subcellularLocation>
</comment>
<dbReference type="GO" id="GO:0012505">
    <property type="term" value="C:endomembrane system"/>
    <property type="evidence" value="ECO:0007669"/>
    <property type="project" value="UniProtKB-SubCell"/>
</dbReference>
<dbReference type="SUPFAM" id="SSF57424">
    <property type="entry name" value="LDL receptor-like module"/>
    <property type="match status" value="5"/>
</dbReference>
<evidence type="ECO:0000256" key="13">
    <source>
        <dbReference type="SAM" id="MobiDB-lite"/>
    </source>
</evidence>
<keyword evidence="10 11" id="KW-1015">Disulfide bond</keyword>
<feature type="region of interest" description="Disordered" evidence="13">
    <location>
        <begin position="1"/>
        <end position="21"/>
    </location>
</feature>
<dbReference type="CDD" id="cd00112">
    <property type="entry name" value="LDLa"/>
    <property type="match status" value="5"/>
</dbReference>
<keyword evidence="6 12" id="KW-0863">Zinc-finger</keyword>
<feature type="zinc finger region" description="C3H1-type" evidence="12">
    <location>
        <begin position="118"/>
        <end position="146"/>
    </location>
</feature>
<dbReference type="AlphaFoldDB" id="A0A183BQJ6"/>
<dbReference type="PANTHER" id="PTHR24270">
    <property type="entry name" value="LOW-DENSITY LIPOPROTEIN RECEPTOR-RELATED"/>
    <property type="match status" value="1"/>
</dbReference>
<keyword evidence="8 14" id="KW-1133">Transmembrane helix</keyword>
<evidence type="ECO:0000256" key="12">
    <source>
        <dbReference type="PROSITE-ProRule" id="PRU00723"/>
    </source>
</evidence>
<feature type="disulfide bond" evidence="11">
    <location>
        <begin position="662"/>
        <end position="677"/>
    </location>
</feature>
<feature type="transmembrane region" description="Helical" evidence="14">
    <location>
        <begin position="218"/>
        <end position="241"/>
    </location>
</feature>
<evidence type="ECO:0000256" key="4">
    <source>
        <dbReference type="ARBA" id="ARBA00022723"/>
    </source>
</evidence>
<evidence type="ECO:0000256" key="6">
    <source>
        <dbReference type="ARBA" id="ARBA00022771"/>
    </source>
</evidence>
<dbReference type="Gene3D" id="4.10.1220.10">
    <property type="entry name" value="EGF-type module"/>
    <property type="match status" value="1"/>
</dbReference>
<evidence type="ECO:0000256" key="11">
    <source>
        <dbReference type="PROSITE-ProRule" id="PRU00124"/>
    </source>
</evidence>
<keyword evidence="9 14" id="KW-0472">Membrane</keyword>
<feature type="disulfide bond" evidence="11">
    <location>
        <begin position="582"/>
        <end position="597"/>
    </location>
</feature>
<feature type="region of interest" description="Disordered" evidence="13">
    <location>
        <begin position="89"/>
        <end position="112"/>
    </location>
</feature>
<reference evidence="16" key="1">
    <citation type="submission" date="2014-05" db="EMBL/GenBank/DDBJ databases">
        <title>The genome and life-stage specific transcriptomes of Globodera pallida elucidate key aspects of plant parasitism by a cyst nematode.</title>
        <authorList>
            <person name="Cotton J.A."/>
            <person name="Lilley C.J."/>
            <person name="Jones L.M."/>
            <person name="Kikuchi T."/>
            <person name="Reid A.J."/>
            <person name="Thorpe P."/>
            <person name="Tsai I.J."/>
            <person name="Beasley H."/>
            <person name="Blok V."/>
            <person name="Cock P.J.A."/>
            <person name="Van den Akker S.E."/>
            <person name="Holroyd N."/>
            <person name="Hunt M."/>
            <person name="Mantelin S."/>
            <person name="Naghra H."/>
            <person name="Pain A."/>
            <person name="Palomares-Rius J.E."/>
            <person name="Zarowiecki M."/>
            <person name="Berriman M."/>
            <person name="Jones J.T."/>
            <person name="Urwin P.E."/>
        </authorList>
    </citation>
    <scope>NUCLEOTIDE SEQUENCE [LARGE SCALE GENOMIC DNA]</scope>
    <source>
        <strain evidence="16">Lindley</strain>
    </source>
</reference>
<dbReference type="WBParaSite" id="GPLIN_000288200">
    <property type="protein sequence ID" value="GPLIN_000288200"/>
    <property type="gene ID" value="GPLIN_000288200"/>
</dbReference>
<evidence type="ECO:0000256" key="7">
    <source>
        <dbReference type="ARBA" id="ARBA00022833"/>
    </source>
</evidence>
<keyword evidence="5" id="KW-0677">Repeat</keyword>
<dbReference type="GO" id="GO:0016192">
    <property type="term" value="P:vesicle-mediated transport"/>
    <property type="evidence" value="ECO:0007669"/>
    <property type="project" value="UniProtKB-ARBA"/>
</dbReference>
<feature type="domain" description="C3H1-type" evidence="15">
    <location>
        <begin position="118"/>
        <end position="146"/>
    </location>
</feature>
<evidence type="ECO:0000256" key="5">
    <source>
        <dbReference type="ARBA" id="ARBA00022737"/>
    </source>
</evidence>
<dbReference type="PRINTS" id="PR00261">
    <property type="entry name" value="LDLRECEPTOR"/>
</dbReference>
<protein>
    <submittedName>
        <fullName evidence="17">C3H1-type domain-containing protein</fullName>
    </submittedName>
</protein>
<organism evidence="16 17">
    <name type="scientific">Globodera pallida</name>
    <name type="common">Potato cyst nematode worm</name>
    <name type="synonym">Heterodera pallida</name>
    <dbReference type="NCBI Taxonomy" id="36090"/>
    <lineage>
        <taxon>Eukaryota</taxon>
        <taxon>Metazoa</taxon>
        <taxon>Ecdysozoa</taxon>
        <taxon>Nematoda</taxon>
        <taxon>Chromadorea</taxon>
        <taxon>Rhabditida</taxon>
        <taxon>Tylenchina</taxon>
        <taxon>Tylenchomorpha</taxon>
        <taxon>Tylenchoidea</taxon>
        <taxon>Heteroderidae</taxon>
        <taxon>Heteroderinae</taxon>
        <taxon>Globodera</taxon>
    </lineage>
</organism>
<feature type="disulfide bond" evidence="11">
    <location>
        <begin position="321"/>
        <end position="336"/>
    </location>
</feature>
<dbReference type="InterPro" id="IPR002172">
    <property type="entry name" value="LDrepeatLR_classA_rpt"/>
</dbReference>
<evidence type="ECO:0000256" key="3">
    <source>
        <dbReference type="ARBA" id="ARBA00022692"/>
    </source>
</evidence>
<dbReference type="Gene3D" id="4.10.400.10">
    <property type="entry name" value="Low-density Lipoprotein Receptor"/>
    <property type="match status" value="5"/>
</dbReference>
<dbReference type="FunFam" id="4.10.1000.10:FF:000001">
    <property type="entry name" value="zinc finger CCCH domain-containing protein 15-like"/>
    <property type="match status" value="1"/>
</dbReference>
<accession>A0A183BQJ6</accession>
<keyword evidence="16" id="KW-1185">Reference proteome</keyword>
<name>A0A183BQJ6_GLOPA</name>
<dbReference type="Pfam" id="PF00057">
    <property type="entry name" value="Ldl_recept_a"/>
    <property type="match status" value="2"/>
</dbReference>
<evidence type="ECO:0000313" key="17">
    <source>
        <dbReference type="WBParaSite" id="GPLIN_000288200"/>
    </source>
</evidence>
<dbReference type="SUPFAM" id="SSF90229">
    <property type="entry name" value="CCCH zinc finger"/>
    <property type="match status" value="1"/>
</dbReference>
<dbReference type="PROSITE" id="PS01209">
    <property type="entry name" value="LDLRA_1"/>
    <property type="match status" value="1"/>
</dbReference>
<dbReference type="InterPro" id="IPR023415">
    <property type="entry name" value="LDLR_class-A_CS"/>
</dbReference>
<evidence type="ECO:0000256" key="1">
    <source>
        <dbReference type="ARBA" id="ARBA00004167"/>
    </source>
</evidence>
<dbReference type="PROSITE" id="PS50103">
    <property type="entry name" value="ZF_C3H1"/>
    <property type="match status" value="1"/>
</dbReference>
<dbReference type="InterPro" id="IPR036055">
    <property type="entry name" value="LDL_receptor-like_sf"/>
</dbReference>
<reference evidence="17" key="2">
    <citation type="submission" date="2016-06" db="UniProtKB">
        <authorList>
            <consortium name="WormBaseParasite"/>
        </authorList>
    </citation>
    <scope>IDENTIFICATION</scope>
</reference>
<dbReference type="Proteomes" id="UP000050741">
    <property type="component" value="Unassembled WGS sequence"/>
</dbReference>
<keyword evidence="4 12" id="KW-0479">Metal-binding</keyword>
<dbReference type="GO" id="GO:0005886">
    <property type="term" value="C:plasma membrane"/>
    <property type="evidence" value="ECO:0007669"/>
    <property type="project" value="TreeGrafter"/>
</dbReference>
<dbReference type="InterPro" id="IPR036855">
    <property type="entry name" value="Znf_CCCH_sf"/>
</dbReference>
<dbReference type="GO" id="GO:0008270">
    <property type="term" value="F:zinc ion binding"/>
    <property type="evidence" value="ECO:0007669"/>
    <property type="project" value="UniProtKB-KW"/>
</dbReference>
<proteinExistence type="predicted"/>
<comment type="caution">
    <text evidence="11">Lacks conserved residue(s) required for the propagation of feature annotation.</text>
</comment>
<dbReference type="PANTHER" id="PTHR24270:SF60">
    <property type="entry name" value="CUB AND LDLA DOMAIN, ISOFORM A-RELATED"/>
    <property type="match status" value="1"/>
</dbReference>
<feature type="disulfide bond" evidence="11">
    <location>
        <begin position="384"/>
        <end position="399"/>
    </location>
</feature>
<evidence type="ECO:0000256" key="14">
    <source>
        <dbReference type="SAM" id="Phobius"/>
    </source>
</evidence>
<keyword evidence="3 14" id="KW-0812">Transmembrane</keyword>
<dbReference type="InterPro" id="IPR000571">
    <property type="entry name" value="Znf_CCCH"/>
</dbReference>
<feature type="disulfide bond" evidence="11">
    <location>
        <begin position="464"/>
        <end position="479"/>
    </location>
</feature>
<evidence type="ECO:0000313" key="16">
    <source>
        <dbReference type="Proteomes" id="UP000050741"/>
    </source>
</evidence>
<dbReference type="PROSITE" id="PS50068">
    <property type="entry name" value="LDLRA_2"/>
    <property type="match status" value="6"/>
</dbReference>
<keyword evidence="7 12" id="KW-0862">Zinc</keyword>
<evidence type="ECO:0000256" key="2">
    <source>
        <dbReference type="ARBA" id="ARBA00004308"/>
    </source>
</evidence>
<dbReference type="InterPro" id="IPR050685">
    <property type="entry name" value="LDLR"/>
</dbReference>
<dbReference type="Pfam" id="PF00642">
    <property type="entry name" value="zf-CCCH"/>
    <property type="match status" value="1"/>
</dbReference>
<evidence type="ECO:0000256" key="9">
    <source>
        <dbReference type="ARBA" id="ARBA00023136"/>
    </source>
</evidence>